<keyword evidence="2" id="KW-1185">Reference proteome</keyword>
<accession>A0ABS8YWV2</accession>
<proteinExistence type="predicted"/>
<gene>
    <name evidence="1" type="ORF">LZA78_12400</name>
</gene>
<dbReference type="EMBL" id="JAJUOS010000009">
    <property type="protein sequence ID" value="MCE5974287.1"/>
    <property type="molecule type" value="Genomic_DNA"/>
</dbReference>
<evidence type="ECO:0000313" key="2">
    <source>
        <dbReference type="Proteomes" id="UP001521181"/>
    </source>
</evidence>
<dbReference type="PANTHER" id="PTHR42941:SF1">
    <property type="entry name" value="SLL1037 PROTEIN"/>
    <property type="match status" value="1"/>
</dbReference>
<comment type="caution">
    <text evidence="1">The sequence shown here is derived from an EMBL/GenBank/DDBJ whole genome shotgun (WGS) entry which is preliminary data.</text>
</comment>
<reference evidence="1 2" key="1">
    <citation type="submission" date="2021-12" db="EMBL/GenBank/DDBJ databases">
        <title>Sinirhodobacter sp. WL0062 is a bacterium isolated from seawater.</title>
        <authorList>
            <person name="Wang L."/>
            <person name="He W."/>
            <person name="Zhang D.-F."/>
        </authorList>
    </citation>
    <scope>NUCLEOTIDE SEQUENCE [LARGE SCALE GENOMIC DNA]</scope>
    <source>
        <strain evidence="1 2">WL0062</strain>
    </source>
</reference>
<organism evidence="1 2">
    <name type="scientific">Rhodobacter flavimaris</name>
    <dbReference type="NCBI Taxonomy" id="2907145"/>
    <lineage>
        <taxon>Bacteria</taxon>
        <taxon>Pseudomonadati</taxon>
        <taxon>Pseudomonadota</taxon>
        <taxon>Alphaproteobacteria</taxon>
        <taxon>Rhodobacterales</taxon>
        <taxon>Rhodobacter group</taxon>
        <taxon>Rhodobacter</taxon>
    </lineage>
</organism>
<evidence type="ECO:0000313" key="1">
    <source>
        <dbReference type="EMBL" id="MCE5974287.1"/>
    </source>
</evidence>
<dbReference type="SUPFAM" id="SSF53850">
    <property type="entry name" value="Periplasmic binding protein-like II"/>
    <property type="match status" value="1"/>
</dbReference>
<dbReference type="Proteomes" id="UP001521181">
    <property type="component" value="Unassembled WGS sequence"/>
</dbReference>
<protein>
    <submittedName>
        <fullName evidence="1">TAXI family TRAP transporter solute-binding subunit</fullName>
    </submittedName>
</protein>
<dbReference type="NCBIfam" id="TIGR02122">
    <property type="entry name" value="TRAP_TAXI"/>
    <property type="match status" value="1"/>
</dbReference>
<dbReference type="Pfam" id="PF16868">
    <property type="entry name" value="NMT1_3"/>
    <property type="match status" value="1"/>
</dbReference>
<dbReference type="PANTHER" id="PTHR42941">
    <property type="entry name" value="SLL1037 PROTEIN"/>
    <property type="match status" value="1"/>
</dbReference>
<dbReference type="Gene3D" id="3.40.190.10">
    <property type="entry name" value="Periplasmic binding protein-like II"/>
    <property type="match status" value="2"/>
</dbReference>
<sequence length="308" mass="33576">MFAALAVTAALSGTAKAEEELPSIGIMAGEYGSSFATLGEELGQALNGWSGTEVRTMLGKSSRQTIDDLLYLRGVDLGFVNADQMANLQFTEPNHPALARLAYLAKVFDSELHLIVRKDGGADSLQDMNGKRISVGTTTSDTALTSRLVLRMLGVKVNAVFLSTEASIDALKRGEIDGMFYVGPAPSPILTQILQEDALKLANVGYSDAFKGIYNPAEISAETYPDLVDDKFVETISVPTILAVYNKFPPSSARYQNLTRFTDAFLATVPRLGQPPRHPKWREIDLTAKVDGWTQFEYFRNAVTRPSN</sequence>
<dbReference type="InterPro" id="IPR011852">
    <property type="entry name" value="TRAP_TAXI"/>
</dbReference>
<name>A0ABS8YWV2_9RHOB</name>